<reference evidence="2" key="1">
    <citation type="submission" date="2017-09" db="EMBL/GenBank/DDBJ databases">
        <title>Depth-based differentiation of microbial function through sediment-hosted aquifers and enrichment of novel symbionts in the deep terrestrial subsurface.</title>
        <authorList>
            <person name="Probst A.J."/>
            <person name="Ladd B."/>
            <person name="Jarett J.K."/>
            <person name="Geller-Mcgrath D.E."/>
            <person name="Sieber C.M.K."/>
            <person name="Emerson J.B."/>
            <person name="Anantharaman K."/>
            <person name="Thomas B.C."/>
            <person name="Malmstrom R."/>
            <person name="Stieglmeier M."/>
            <person name="Klingl A."/>
            <person name="Woyke T."/>
            <person name="Ryan C.M."/>
            <person name="Banfield J.F."/>
        </authorList>
    </citation>
    <scope>NUCLEOTIDE SEQUENCE [LARGE SCALE GENOMIC DNA]</scope>
</reference>
<gene>
    <name evidence="1" type="ORF">COT87_01735</name>
</gene>
<dbReference type="AlphaFoldDB" id="A0A2H0VIT1"/>
<dbReference type="EMBL" id="PFAF01000033">
    <property type="protein sequence ID" value="PIR99015.1"/>
    <property type="molecule type" value="Genomic_DNA"/>
</dbReference>
<comment type="caution">
    <text evidence="1">The sequence shown here is derived from an EMBL/GenBank/DDBJ whole genome shotgun (WGS) entry which is preliminary data.</text>
</comment>
<organism evidence="1 2">
    <name type="scientific">Candidatus Collierbacteria bacterium CG10_big_fil_rev_8_21_14_0_10_44_9</name>
    <dbReference type="NCBI Taxonomy" id="1974535"/>
    <lineage>
        <taxon>Bacteria</taxon>
        <taxon>Candidatus Collieribacteriota</taxon>
    </lineage>
</organism>
<evidence type="ECO:0000313" key="1">
    <source>
        <dbReference type="EMBL" id="PIR99015.1"/>
    </source>
</evidence>
<name>A0A2H0VIT1_9BACT</name>
<sequence>MYTSENLPSESSGFSFLEESLEYDQIIGDQLAPSEADSKIYANVNEVLAHEGFDISSQDEYIPYLERQFAIRQNKEIPIPHKAWIQLIMTKLGINEPVTRIIPTDDFSTVLKYTMNLLAQGHTEIWWGTADIDDHSDPQGKQNINPPLYKHIRNFRDVLLNIACAVDFAKDHPNSFLKVFPQDGPKPAIGSLVVVENSTGGQWFHLKIRKGEYTTSERKAGDDKPITISIDYTNYPLRVYTNQSTSETMYWLQIILKSHSHFEKLDGSNLIGSDYINPEFLIFQNGPDTKINFFTDIIWGSKIRQLANHKCPKMTQALATINTAISKGEYLIIPDEQSNIIDSANGYMFAVLQTIKSARTHQVDQQTAQLLLKLRSLTSKHLPYVLPELSTRIIKQLQLLALGLRGNELEETIMDLENMLKI</sequence>
<proteinExistence type="predicted"/>
<evidence type="ECO:0000313" key="2">
    <source>
        <dbReference type="Proteomes" id="UP000230796"/>
    </source>
</evidence>
<protein>
    <submittedName>
        <fullName evidence="1">Uncharacterized protein</fullName>
    </submittedName>
</protein>
<dbReference type="Proteomes" id="UP000230796">
    <property type="component" value="Unassembled WGS sequence"/>
</dbReference>
<accession>A0A2H0VIT1</accession>